<gene>
    <name evidence="1" type="ORF">SEV965_LOCUS11525</name>
</gene>
<evidence type="ECO:0000313" key="1">
    <source>
        <dbReference type="EMBL" id="CAF1015553.1"/>
    </source>
</evidence>
<comment type="caution">
    <text evidence="1">The sequence shown here is derived from an EMBL/GenBank/DDBJ whole genome shotgun (WGS) entry which is preliminary data.</text>
</comment>
<proteinExistence type="predicted"/>
<protein>
    <submittedName>
        <fullName evidence="1">Uncharacterized protein</fullName>
    </submittedName>
</protein>
<accession>A0A814HVH1</accession>
<dbReference type="AlphaFoldDB" id="A0A814HVH1"/>
<sequence>MKSVSSVRIHLDATEEHSRRSSFDLNTISSILSRTKNRLNTNINTTSSTSLDGQRTARFSSVSSSYAQFLKQRDTDKTKKILSQEDHRLLLSSSEWVEDIKDSDPYVSVISRLGEAIQDSETYMEFVKKSFAIVTNTSNSSKRSLAPSQVPSAIGKHEAVSDTVSQMSKQPSFISPAKPDKVDVQLTPQQLDERFKITQEAHLPIYTLLCHTFDCLKQALYDLSEKFSSNNENTFCT</sequence>
<reference evidence="1" key="1">
    <citation type="submission" date="2021-02" db="EMBL/GenBank/DDBJ databases">
        <authorList>
            <person name="Nowell W R."/>
        </authorList>
    </citation>
    <scope>NUCLEOTIDE SEQUENCE</scope>
</reference>
<organism evidence="1 2">
    <name type="scientific">Rotaria sordida</name>
    <dbReference type="NCBI Taxonomy" id="392033"/>
    <lineage>
        <taxon>Eukaryota</taxon>
        <taxon>Metazoa</taxon>
        <taxon>Spiralia</taxon>
        <taxon>Gnathifera</taxon>
        <taxon>Rotifera</taxon>
        <taxon>Eurotatoria</taxon>
        <taxon>Bdelloidea</taxon>
        <taxon>Philodinida</taxon>
        <taxon>Philodinidae</taxon>
        <taxon>Rotaria</taxon>
    </lineage>
</organism>
<dbReference type="Proteomes" id="UP000663889">
    <property type="component" value="Unassembled WGS sequence"/>
</dbReference>
<evidence type="ECO:0000313" key="2">
    <source>
        <dbReference type="Proteomes" id="UP000663889"/>
    </source>
</evidence>
<name>A0A814HVH1_9BILA</name>
<dbReference type="EMBL" id="CAJNOU010000500">
    <property type="protein sequence ID" value="CAF1015553.1"/>
    <property type="molecule type" value="Genomic_DNA"/>
</dbReference>